<evidence type="ECO:0000256" key="2">
    <source>
        <dbReference type="ARBA" id="ARBA00022512"/>
    </source>
</evidence>
<evidence type="ECO:0000256" key="5">
    <source>
        <dbReference type="ARBA" id="ARBA00022889"/>
    </source>
</evidence>
<dbReference type="InterPro" id="IPR005528">
    <property type="entry name" value="ChpA-H"/>
</dbReference>
<feature type="domain" description="Chaplin" evidence="9">
    <location>
        <begin position="33"/>
        <end position="71"/>
    </location>
</feature>
<protein>
    <submittedName>
        <fullName evidence="10">Chaplin</fullName>
    </submittedName>
</protein>
<dbReference type="RefSeq" id="WP_386451207.1">
    <property type="nucleotide sequence ID" value="NZ_JBHSFH010000013.1"/>
</dbReference>
<evidence type="ECO:0000256" key="3">
    <source>
        <dbReference type="ARBA" id="ARBA00022525"/>
    </source>
</evidence>
<keyword evidence="3" id="KW-0964">Secreted</keyword>
<sequence>MIKKVAAVAAAAGGLMLAGAGVAVADGTQVSKGPGVLSGNNVQVPVDIPVELCGNTISVLGDMNLAGGTCA</sequence>
<keyword evidence="11" id="KW-1185">Reference proteome</keyword>
<feature type="chain" id="PRO_5047500218" evidence="8">
    <location>
        <begin position="26"/>
        <end position="71"/>
    </location>
</feature>
<evidence type="ECO:0000256" key="6">
    <source>
        <dbReference type="ARBA" id="ARBA00023087"/>
    </source>
</evidence>
<organism evidence="10 11">
    <name type="scientific">Streptomyces ovatisporus</name>
    <dbReference type="NCBI Taxonomy" id="1128682"/>
    <lineage>
        <taxon>Bacteria</taxon>
        <taxon>Bacillati</taxon>
        <taxon>Actinomycetota</taxon>
        <taxon>Actinomycetes</taxon>
        <taxon>Kitasatosporales</taxon>
        <taxon>Streptomycetaceae</taxon>
        <taxon>Streptomyces</taxon>
    </lineage>
</organism>
<feature type="signal peptide" evidence="8">
    <location>
        <begin position="1"/>
        <end position="25"/>
    </location>
</feature>
<gene>
    <name evidence="10" type="ORF">ACFPA8_22325</name>
</gene>
<evidence type="ECO:0000259" key="9">
    <source>
        <dbReference type="PROSITE" id="PS51884"/>
    </source>
</evidence>
<comment type="caution">
    <text evidence="10">The sequence shown here is derived from an EMBL/GenBank/DDBJ whole genome shotgun (WGS) entry which is preliminary data.</text>
</comment>
<keyword evidence="5" id="KW-0130">Cell adhesion</keyword>
<keyword evidence="4 8" id="KW-0732">Signal</keyword>
<comment type="subcellular location">
    <subcellularLocation>
        <location evidence="1">Secreted</location>
        <location evidence="1">Cell wall</location>
    </subcellularLocation>
</comment>
<dbReference type="Pfam" id="PF03777">
    <property type="entry name" value="ChpA-C"/>
    <property type="match status" value="1"/>
</dbReference>
<dbReference type="Proteomes" id="UP001595997">
    <property type="component" value="Unassembled WGS sequence"/>
</dbReference>
<name>A0ABV9AGY0_9ACTN</name>
<reference evidence="11" key="1">
    <citation type="journal article" date="2019" name="Int. J. Syst. Evol. Microbiol.">
        <title>The Global Catalogue of Microorganisms (GCM) 10K type strain sequencing project: providing services to taxonomists for standard genome sequencing and annotation.</title>
        <authorList>
            <consortium name="The Broad Institute Genomics Platform"/>
            <consortium name="The Broad Institute Genome Sequencing Center for Infectious Disease"/>
            <person name="Wu L."/>
            <person name="Ma J."/>
        </authorList>
    </citation>
    <scope>NUCLEOTIDE SEQUENCE [LARGE SCALE GENOMIC DNA]</scope>
    <source>
        <strain evidence="11">CGMCC 4.7357</strain>
    </source>
</reference>
<keyword evidence="2" id="KW-0134">Cell wall</keyword>
<evidence type="ECO:0000313" key="10">
    <source>
        <dbReference type="EMBL" id="MFC4496871.1"/>
    </source>
</evidence>
<evidence type="ECO:0000256" key="4">
    <source>
        <dbReference type="ARBA" id="ARBA00022729"/>
    </source>
</evidence>
<evidence type="ECO:0000313" key="11">
    <source>
        <dbReference type="Proteomes" id="UP001595997"/>
    </source>
</evidence>
<dbReference type="EMBL" id="JBHSFH010000013">
    <property type="protein sequence ID" value="MFC4496871.1"/>
    <property type="molecule type" value="Genomic_DNA"/>
</dbReference>
<evidence type="ECO:0000256" key="7">
    <source>
        <dbReference type="PROSITE-ProRule" id="PRU01232"/>
    </source>
</evidence>
<proteinExistence type="predicted"/>
<evidence type="ECO:0000256" key="1">
    <source>
        <dbReference type="ARBA" id="ARBA00004191"/>
    </source>
</evidence>
<dbReference type="PROSITE" id="PS51884">
    <property type="entry name" value="CHAPLIN"/>
    <property type="match status" value="1"/>
</dbReference>
<accession>A0ABV9AGY0</accession>
<keyword evidence="6 7" id="KW-0034">Amyloid</keyword>
<evidence type="ECO:0000256" key="8">
    <source>
        <dbReference type="SAM" id="SignalP"/>
    </source>
</evidence>